<dbReference type="PANTHER" id="PTHR43649">
    <property type="entry name" value="ARABINOSE-BINDING PROTEIN-RELATED"/>
    <property type="match status" value="1"/>
</dbReference>
<dbReference type="PROSITE" id="PS51257">
    <property type="entry name" value="PROKAR_LIPOPROTEIN"/>
    <property type="match status" value="1"/>
</dbReference>
<protein>
    <submittedName>
        <fullName evidence="2">Multiple sugar transport system substrate-binding protein</fullName>
    </submittedName>
</protein>
<dbReference type="SUPFAM" id="SSF53850">
    <property type="entry name" value="Periplasmic binding protein-like II"/>
    <property type="match status" value="1"/>
</dbReference>
<name>A0A1K1NNN2_RUMFL</name>
<keyword evidence="2" id="KW-0762">Sugar transport</keyword>
<sequence>MSDFKRIVAAFLAVGTVFSAASCSKKNTKTSSEKANDSAVTTQKKSDDSEPVTAPGSMDIVWLSDYDLNPEGGQRSSALSIFEDVYGGSIQFVSVSPEEKFTKLDQMIKSGDEVDMFPYDMSVFPEGVLKDRFQPLDPYFSEMGVDEGMWEDMSAVIDKFAYKGKHYVMPFSVSEPQLITYSRKLMKDGGMDDPYTLYKDGKWDWNSFNNMINKFSESEDSLHHFGISGFCGRAMLASSGKTVVGFDGEKFTNNIKDGEIAKAEGIMRDLQSRWLYNKDLKGEFLTDMSTLFYASSDLTLATSNRINPEADLMIVPFPKSPDADKYYIACDYDARMLVKGSKKGKAVATYLKCERLAASDEKFMAKKKEQALKTMTEEQYNALQEYISSAKANPVVDLGYGMGEKMLKNGDCNFDTRGAMDNITSALLEGGAPVGSWEELRDRMSPVIDEEIKKYN</sequence>
<accession>A0A1K1NNN2</accession>
<dbReference type="InterPro" id="IPR006059">
    <property type="entry name" value="SBP"/>
</dbReference>
<keyword evidence="2" id="KW-0813">Transport</keyword>
<dbReference type="RefSeq" id="WP_072300371.1">
    <property type="nucleotide sequence ID" value="NZ_FPIP01000005.1"/>
</dbReference>
<dbReference type="InterPro" id="IPR050490">
    <property type="entry name" value="Bact_solute-bd_prot1"/>
</dbReference>
<reference evidence="3" key="1">
    <citation type="submission" date="2016-11" db="EMBL/GenBank/DDBJ databases">
        <authorList>
            <person name="Varghese N."/>
            <person name="Submissions S."/>
        </authorList>
    </citation>
    <scope>NUCLEOTIDE SEQUENCE [LARGE SCALE GENOMIC DNA]</scope>
    <source>
        <strain evidence="3">YL228</strain>
    </source>
</reference>
<proteinExistence type="predicted"/>
<gene>
    <name evidence="2" type="ORF">SAMN02910280_2119</name>
</gene>
<dbReference type="Proteomes" id="UP000183461">
    <property type="component" value="Unassembled WGS sequence"/>
</dbReference>
<evidence type="ECO:0000256" key="1">
    <source>
        <dbReference type="SAM" id="MobiDB-lite"/>
    </source>
</evidence>
<evidence type="ECO:0000313" key="3">
    <source>
        <dbReference type="Proteomes" id="UP000183461"/>
    </source>
</evidence>
<dbReference type="AlphaFoldDB" id="A0A1K1NNN2"/>
<dbReference type="EMBL" id="FPIP01000005">
    <property type="protein sequence ID" value="SFW36924.1"/>
    <property type="molecule type" value="Genomic_DNA"/>
</dbReference>
<evidence type="ECO:0000313" key="2">
    <source>
        <dbReference type="EMBL" id="SFW36924.1"/>
    </source>
</evidence>
<dbReference type="PANTHER" id="PTHR43649:SF12">
    <property type="entry name" value="DIACETYLCHITOBIOSE BINDING PROTEIN DASA"/>
    <property type="match status" value="1"/>
</dbReference>
<dbReference type="Pfam" id="PF13416">
    <property type="entry name" value="SBP_bac_8"/>
    <property type="match status" value="1"/>
</dbReference>
<feature type="region of interest" description="Disordered" evidence="1">
    <location>
        <begin position="28"/>
        <end position="53"/>
    </location>
</feature>
<dbReference type="Gene3D" id="3.40.190.10">
    <property type="entry name" value="Periplasmic binding protein-like II"/>
    <property type="match status" value="1"/>
</dbReference>
<organism evidence="2 3">
    <name type="scientific">Ruminococcus flavefaciens</name>
    <dbReference type="NCBI Taxonomy" id="1265"/>
    <lineage>
        <taxon>Bacteria</taxon>
        <taxon>Bacillati</taxon>
        <taxon>Bacillota</taxon>
        <taxon>Clostridia</taxon>
        <taxon>Eubacteriales</taxon>
        <taxon>Oscillospiraceae</taxon>
        <taxon>Ruminococcus</taxon>
    </lineage>
</organism>